<evidence type="ECO:0000256" key="9">
    <source>
        <dbReference type="ARBA" id="ARBA00022705"/>
    </source>
</evidence>
<organism evidence="24">
    <name type="scientific">Circoviridae sp</name>
    <dbReference type="NCBI Taxonomy" id="1954248"/>
    <lineage>
        <taxon>Viruses</taxon>
        <taxon>Monodnaviria</taxon>
        <taxon>Shotokuvirae</taxon>
        <taxon>Cressdnaviricota</taxon>
        <taxon>Arfiviricetes</taxon>
        <taxon>Rohanvirales</taxon>
        <taxon>Nenyaviridae</taxon>
        <taxon>Galvornvirus</taxon>
        <taxon>Galvornvirus isengard</taxon>
    </lineage>
</organism>
<name>A0A6M3YNZ7_9VIRU</name>
<evidence type="ECO:0000256" key="18">
    <source>
        <dbReference type="ARBA" id="ARBA00023125"/>
    </source>
</evidence>
<evidence type="ECO:0000256" key="12">
    <source>
        <dbReference type="ARBA" id="ARBA00022741"/>
    </source>
</evidence>
<dbReference type="Pfam" id="PF00910">
    <property type="entry name" value="RNA_helicase"/>
    <property type="match status" value="1"/>
</dbReference>
<sequence>MASINAQKKQWAFTIFEPYDYDGVLERLRATCSYAIVGKEECPSTGRKHLQGYACFSVRRRFNGVRDVLSCPAHIEPARGKPDQNYDYCSKGGDFTVIGVFPRGTRPDLEVVCDMLRRGTCLSTIVEDYTSTFVRYSRGIQKALEILGEKTRREWKTRTVVRIGPTGVGKSKWCAEQCGSSPPYYKPRGEWWDGYFAHENVIIDDFYGWIRLDEMLRITDRYPHRVPVKGGFRQFLAKTIYITSNLPISDWYKTCPPQLLEALERRIDDKEEILLQV</sequence>
<evidence type="ECO:0000256" key="4">
    <source>
        <dbReference type="ARBA" id="ARBA00008545"/>
    </source>
</evidence>
<evidence type="ECO:0000256" key="17">
    <source>
        <dbReference type="ARBA" id="ARBA00023124"/>
    </source>
</evidence>
<comment type="similarity">
    <text evidence="4">Belongs to the nanoviruses/circoviruses replication-associated protein family.</text>
</comment>
<dbReference type="GO" id="GO:0016787">
    <property type="term" value="F:hydrolase activity"/>
    <property type="evidence" value="ECO:0007669"/>
    <property type="project" value="UniProtKB-KW"/>
</dbReference>
<keyword evidence="7" id="KW-0808">Transferase</keyword>
<proteinExistence type="inferred from homology"/>
<evidence type="ECO:0000256" key="20">
    <source>
        <dbReference type="ARBA" id="ARBA00030754"/>
    </source>
</evidence>
<evidence type="ECO:0000256" key="13">
    <source>
        <dbReference type="ARBA" id="ARBA00022759"/>
    </source>
</evidence>
<comment type="cofactor">
    <cofactor evidence="2">
        <name>Mg(2+)</name>
        <dbReference type="ChEBI" id="CHEBI:18420"/>
    </cofactor>
</comment>
<dbReference type="InterPro" id="IPR049912">
    <property type="entry name" value="CRESS_DNA_REP"/>
</dbReference>
<comment type="cofactor">
    <cofactor evidence="1">
        <name>Mn(2+)</name>
        <dbReference type="ChEBI" id="CHEBI:29035"/>
    </cofactor>
</comment>
<dbReference type="GO" id="GO:0016779">
    <property type="term" value="F:nucleotidyltransferase activity"/>
    <property type="evidence" value="ECO:0007669"/>
    <property type="project" value="UniProtKB-KW"/>
</dbReference>
<keyword evidence="18" id="KW-0238">DNA-binding</keyword>
<evidence type="ECO:0000256" key="21">
    <source>
        <dbReference type="ARBA" id="ARBA00032243"/>
    </source>
</evidence>
<dbReference type="GO" id="GO:0042025">
    <property type="term" value="C:host cell nucleus"/>
    <property type="evidence" value="ECO:0007669"/>
    <property type="project" value="UniProtKB-SubCell"/>
</dbReference>
<dbReference type="PROSITE" id="PS52020">
    <property type="entry name" value="CRESS_DNA_REP"/>
    <property type="match status" value="1"/>
</dbReference>
<keyword evidence="14" id="KW-0378">Hydrolase</keyword>
<evidence type="ECO:0000256" key="14">
    <source>
        <dbReference type="ARBA" id="ARBA00022801"/>
    </source>
</evidence>
<evidence type="ECO:0000256" key="10">
    <source>
        <dbReference type="ARBA" id="ARBA00022722"/>
    </source>
</evidence>
<dbReference type="GO" id="GO:0003723">
    <property type="term" value="F:RNA binding"/>
    <property type="evidence" value="ECO:0007669"/>
    <property type="project" value="InterPro"/>
</dbReference>
<dbReference type="Pfam" id="PF02407">
    <property type="entry name" value="Viral_Rep"/>
    <property type="match status" value="1"/>
</dbReference>
<dbReference type="GO" id="GO:0046872">
    <property type="term" value="F:metal ion binding"/>
    <property type="evidence" value="ECO:0007669"/>
    <property type="project" value="UniProtKB-KW"/>
</dbReference>
<keyword evidence="6" id="KW-1048">Host nucleus</keyword>
<evidence type="ECO:0000256" key="1">
    <source>
        <dbReference type="ARBA" id="ARBA00001936"/>
    </source>
</evidence>
<keyword evidence="19" id="KW-0511">Multifunctional enzyme</keyword>
<protein>
    <recommendedName>
        <fullName evidence="5">Replication-associated protein</fullName>
    </recommendedName>
    <alternativeName>
        <fullName evidence="20">ATP-dependent helicase Rep</fullName>
    </alternativeName>
    <alternativeName>
        <fullName evidence="21">RepP</fullName>
    </alternativeName>
</protein>
<evidence type="ECO:0000256" key="22">
    <source>
        <dbReference type="ARBA" id="ARBA00049360"/>
    </source>
</evidence>
<evidence type="ECO:0000256" key="7">
    <source>
        <dbReference type="ARBA" id="ARBA00022679"/>
    </source>
</evidence>
<dbReference type="EMBL" id="MT138068">
    <property type="protein sequence ID" value="QJI53612.1"/>
    <property type="molecule type" value="Genomic_DNA"/>
</dbReference>
<dbReference type="SUPFAM" id="SSF52540">
    <property type="entry name" value="P-loop containing nucleoside triphosphate hydrolases"/>
    <property type="match status" value="1"/>
</dbReference>
<dbReference type="GO" id="GO:0004519">
    <property type="term" value="F:endonuclease activity"/>
    <property type="evidence" value="ECO:0007669"/>
    <property type="project" value="UniProtKB-KW"/>
</dbReference>
<evidence type="ECO:0000256" key="6">
    <source>
        <dbReference type="ARBA" id="ARBA00022562"/>
    </source>
</evidence>
<accession>A0A6M3YNZ7</accession>
<evidence type="ECO:0000256" key="11">
    <source>
        <dbReference type="ARBA" id="ARBA00022723"/>
    </source>
</evidence>
<keyword evidence="13" id="KW-0255">Endonuclease</keyword>
<feature type="domain" description="CRESS-DNA virus Rep endonuclease" evidence="23">
    <location>
        <begin position="5"/>
        <end position="106"/>
    </location>
</feature>
<evidence type="ECO:0000259" key="23">
    <source>
        <dbReference type="PROSITE" id="PS52020"/>
    </source>
</evidence>
<dbReference type="InterPro" id="IPR000605">
    <property type="entry name" value="Helicase_SF3_ssDNA/RNA_vir"/>
</dbReference>
<dbReference type="GO" id="GO:0006260">
    <property type="term" value="P:DNA replication"/>
    <property type="evidence" value="ECO:0007669"/>
    <property type="project" value="UniProtKB-KW"/>
</dbReference>
<keyword evidence="8" id="KW-0548">Nucleotidyltransferase</keyword>
<evidence type="ECO:0000256" key="5">
    <source>
        <dbReference type="ARBA" id="ARBA00014531"/>
    </source>
</evidence>
<evidence type="ECO:0000256" key="19">
    <source>
        <dbReference type="ARBA" id="ARBA00023268"/>
    </source>
</evidence>
<comment type="catalytic activity">
    <reaction evidence="22">
        <text>ATP + H2O = ADP + phosphate + H(+)</text>
        <dbReference type="Rhea" id="RHEA:13065"/>
        <dbReference type="ChEBI" id="CHEBI:15377"/>
        <dbReference type="ChEBI" id="CHEBI:15378"/>
        <dbReference type="ChEBI" id="CHEBI:30616"/>
        <dbReference type="ChEBI" id="CHEBI:43474"/>
        <dbReference type="ChEBI" id="CHEBI:456216"/>
    </reaction>
</comment>
<reference evidence="24" key="1">
    <citation type="submission" date="2020-01" db="EMBL/GenBank/DDBJ databases">
        <title>Viral genomes from wild and zoo birds in China.</title>
        <authorList>
            <person name="Yao Y."/>
            <person name="Shan T."/>
            <person name="Yang S."/>
            <person name="Zhang W."/>
        </authorList>
    </citation>
    <scope>NUCLEOTIDE SEQUENCE</scope>
    <source>
        <strain evidence="24">Rbu021cir1</strain>
    </source>
</reference>
<evidence type="ECO:0000256" key="15">
    <source>
        <dbReference type="ARBA" id="ARBA00022806"/>
    </source>
</evidence>
<evidence type="ECO:0000313" key="24">
    <source>
        <dbReference type="EMBL" id="QJI53612.1"/>
    </source>
</evidence>
<dbReference type="GO" id="GO:0003724">
    <property type="term" value="F:RNA helicase activity"/>
    <property type="evidence" value="ECO:0007669"/>
    <property type="project" value="InterPro"/>
</dbReference>
<dbReference type="InterPro" id="IPR027417">
    <property type="entry name" value="P-loop_NTPase"/>
</dbReference>
<keyword evidence="12" id="KW-0547">Nucleotide-binding</keyword>
<keyword evidence="17" id="KW-0190">Covalent protein-DNA linkage</keyword>
<keyword evidence="10" id="KW-0540">Nuclease</keyword>
<dbReference type="GO" id="GO:0005524">
    <property type="term" value="F:ATP binding"/>
    <property type="evidence" value="ECO:0007669"/>
    <property type="project" value="UniProtKB-KW"/>
</dbReference>
<keyword evidence="15" id="KW-0347">Helicase</keyword>
<evidence type="ECO:0000256" key="3">
    <source>
        <dbReference type="ARBA" id="ARBA00004147"/>
    </source>
</evidence>
<evidence type="ECO:0000256" key="8">
    <source>
        <dbReference type="ARBA" id="ARBA00022695"/>
    </source>
</evidence>
<keyword evidence="9" id="KW-0235">DNA replication</keyword>
<evidence type="ECO:0000256" key="2">
    <source>
        <dbReference type="ARBA" id="ARBA00001946"/>
    </source>
</evidence>
<dbReference type="Gene3D" id="3.40.1310.20">
    <property type="match status" value="1"/>
</dbReference>
<evidence type="ECO:0000256" key="16">
    <source>
        <dbReference type="ARBA" id="ARBA00022840"/>
    </source>
</evidence>
<keyword evidence="16" id="KW-0067">ATP-binding</keyword>
<comment type="subcellular location">
    <subcellularLocation>
        <location evidence="3">Host nucleus</location>
    </subcellularLocation>
</comment>
<keyword evidence="11" id="KW-0479">Metal-binding</keyword>
<dbReference type="GO" id="GO:0003677">
    <property type="term" value="F:DNA binding"/>
    <property type="evidence" value="ECO:0007669"/>
    <property type="project" value="UniProtKB-KW"/>
</dbReference>